<evidence type="ECO:0000313" key="5">
    <source>
        <dbReference type="EMBL" id="SFN26937.1"/>
    </source>
</evidence>
<dbReference type="EMBL" id="FOVJ01000001">
    <property type="protein sequence ID" value="SFN26937.1"/>
    <property type="molecule type" value="Genomic_DNA"/>
</dbReference>
<evidence type="ECO:0000256" key="1">
    <source>
        <dbReference type="ARBA" id="ARBA00010634"/>
    </source>
</evidence>
<dbReference type="GO" id="GO:0016020">
    <property type="term" value="C:membrane"/>
    <property type="evidence" value="ECO:0007669"/>
    <property type="project" value="InterPro"/>
</dbReference>
<feature type="compositionally biased region" description="Basic and acidic residues" evidence="3">
    <location>
        <begin position="80"/>
        <end position="91"/>
    </location>
</feature>
<proteinExistence type="inferred from homology"/>
<protein>
    <submittedName>
        <fullName evidence="5">Phospholipid-binding lipoprotein MlaA</fullName>
    </submittedName>
</protein>
<organism evidence="5 6">
    <name type="scientific">Nitrosospira briensis</name>
    <dbReference type="NCBI Taxonomy" id="35799"/>
    <lineage>
        <taxon>Bacteria</taxon>
        <taxon>Pseudomonadati</taxon>
        <taxon>Pseudomonadota</taxon>
        <taxon>Betaproteobacteria</taxon>
        <taxon>Nitrosomonadales</taxon>
        <taxon>Nitrosomonadaceae</taxon>
        <taxon>Nitrosospira</taxon>
    </lineage>
</organism>
<dbReference type="Proteomes" id="UP000183107">
    <property type="component" value="Unassembled WGS sequence"/>
</dbReference>
<dbReference type="RefSeq" id="WP_256208284.1">
    <property type="nucleotide sequence ID" value="NZ_FOVJ01000001.1"/>
</dbReference>
<gene>
    <name evidence="5" type="ORF">SAMN05216386_0207</name>
</gene>
<feature type="chain" id="PRO_5010357846" evidence="4">
    <location>
        <begin position="26"/>
        <end position="327"/>
    </location>
</feature>
<dbReference type="InterPro" id="IPR007428">
    <property type="entry name" value="MlaA"/>
</dbReference>
<accession>A0A1I4XM88</accession>
<keyword evidence="6" id="KW-1185">Reference proteome</keyword>
<comment type="similarity">
    <text evidence="1">Belongs to the MlaA family.</text>
</comment>
<dbReference type="Pfam" id="PF04333">
    <property type="entry name" value="MlaA"/>
    <property type="match status" value="1"/>
</dbReference>
<dbReference type="PANTHER" id="PTHR30035:SF3">
    <property type="entry name" value="INTERMEMBRANE PHOSPHOLIPID TRANSPORT SYSTEM LIPOPROTEIN MLAA"/>
    <property type="match status" value="1"/>
</dbReference>
<dbReference type="AlphaFoldDB" id="A0A1I4XM88"/>
<evidence type="ECO:0000256" key="4">
    <source>
        <dbReference type="SAM" id="SignalP"/>
    </source>
</evidence>
<feature type="signal peptide" evidence="4">
    <location>
        <begin position="1"/>
        <end position="25"/>
    </location>
</feature>
<evidence type="ECO:0000313" key="6">
    <source>
        <dbReference type="Proteomes" id="UP000183107"/>
    </source>
</evidence>
<dbReference type="PANTHER" id="PTHR30035">
    <property type="entry name" value="LIPOPROTEIN VACJ-RELATED"/>
    <property type="match status" value="1"/>
</dbReference>
<reference evidence="6" key="1">
    <citation type="submission" date="2016-10" db="EMBL/GenBank/DDBJ databases">
        <authorList>
            <person name="Varghese N."/>
        </authorList>
    </citation>
    <scope>NUCLEOTIDE SEQUENCE [LARGE SCALE GENOMIC DNA]</scope>
    <source>
        <strain evidence="6">Nsp8</strain>
    </source>
</reference>
<name>A0A1I4XM88_9PROT</name>
<keyword evidence="2 4" id="KW-0732">Signal</keyword>
<evidence type="ECO:0000256" key="2">
    <source>
        <dbReference type="ARBA" id="ARBA00022729"/>
    </source>
</evidence>
<sequence length="327" mass="35028">MARFVKPSTLSLLLLGFLLDGCATANKNTTTDANTAAATNASANTNASADKTIMESAANTAGPVASTGPSAPVDSVSSADIDRASDNDRKEVQESFNGPVFKNAAPPATYPAYSKEDPWEPMNRAVFSFNESVDDYVFRPIAEGYKWIMPDPLQVAVGNVFSNLNDIPITINNLLQFKFNNALTSSTRLLLNSTFGLAGIVDLASDVGFEKHDEDFGQTLGYHGVASGPYVVLPFLGPSSTRDAGGRVLDMATDPVFVGSFFVAPFIGPVVGGSRAADARAGLLKSEKTLDEAALDKYEFMRDAYLQRRRNLVHDGNPPKIEEDEDI</sequence>
<evidence type="ECO:0000256" key="3">
    <source>
        <dbReference type="SAM" id="MobiDB-lite"/>
    </source>
</evidence>
<dbReference type="GO" id="GO:0120010">
    <property type="term" value="P:intermembrane phospholipid transfer"/>
    <property type="evidence" value="ECO:0007669"/>
    <property type="project" value="TreeGrafter"/>
</dbReference>
<feature type="region of interest" description="Disordered" evidence="3">
    <location>
        <begin position="60"/>
        <end position="91"/>
    </location>
</feature>
<dbReference type="PRINTS" id="PR01805">
    <property type="entry name" value="VACJLIPOPROT"/>
</dbReference>
<keyword evidence="5" id="KW-0449">Lipoprotein</keyword>